<dbReference type="PANTHER" id="PTHR38733">
    <property type="entry name" value="PROTEIN MCRC"/>
    <property type="match status" value="1"/>
</dbReference>
<dbReference type="InterPro" id="IPR019292">
    <property type="entry name" value="McrC"/>
</dbReference>
<proteinExistence type="predicted"/>
<protein>
    <recommendedName>
        <fullName evidence="3">Restriction endonuclease</fullName>
    </recommendedName>
</protein>
<gene>
    <name evidence="1" type="ORF">K8V91_05910</name>
</gene>
<organism evidence="1 2">
    <name type="scientific">Thomasclavelia spiroformis</name>
    <dbReference type="NCBI Taxonomy" id="29348"/>
    <lineage>
        <taxon>Bacteria</taxon>
        <taxon>Bacillati</taxon>
        <taxon>Bacillota</taxon>
        <taxon>Erysipelotrichia</taxon>
        <taxon>Erysipelotrichales</taxon>
        <taxon>Coprobacillaceae</taxon>
        <taxon>Thomasclavelia</taxon>
    </lineage>
</organism>
<evidence type="ECO:0000313" key="2">
    <source>
        <dbReference type="Proteomes" id="UP000749320"/>
    </source>
</evidence>
<dbReference type="PANTHER" id="PTHR38733:SF1">
    <property type="entry name" value="TYPE IV METHYL-DIRECTED RESTRICTION ENZYME ECOKMCRBC"/>
    <property type="match status" value="1"/>
</dbReference>
<reference evidence="1" key="2">
    <citation type="submission" date="2021-09" db="EMBL/GenBank/DDBJ databases">
        <authorList>
            <person name="Gilroy R."/>
        </authorList>
    </citation>
    <scope>NUCLEOTIDE SEQUENCE</scope>
    <source>
        <strain evidence="1">CHK193-16274</strain>
    </source>
</reference>
<evidence type="ECO:0000313" key="1">
    <source>
        <dbReference type="EMBL" id="HJF40441.1"/>
    </source>
</evidence>
<dbReference type="EMBL" id="DYWV01000202">
    <property type="protein sequence ID" value="HJF40441.1"/>
    <property type="molecule type" value="Genomic_DNA"/>
</dbReference>
<comment type="caution">
    <text evidence="1">The sequence shown here is derived from an EMBL/GenBank/DDBJ whole genome shotgun (WGS) entry which is preliminary data.</text>
</comment>
<dbReference type="AlphaFoldDB" id="A0A921GA35"/>
<sequence>MILNSYEESVISKTNLPSAWQSQKILGELEEFLQNNWEQRAVFYEDGKVESRQQFLGFTGRQAIRTKKYIGTIVFKGEQLNIFPKMFRTEPDDQDTSELSQKHLMRNLIRWLEYCNRISYPFVNISSELTDAEDFRELFITLYVGYVRDAINRGMFFQYIEETADISSIKGKFDVKDYFINKIPNGMGNKFRCRYSNFEFDNWVNKIIKYTCKHLYNSTSRKNQQAIRNILIKLNDVSDVQCKPQDCNNVRLSRLHRQYRIILSMSKMFLLNKTTSYTVDTNESFCFLFPTDLLFEGFIGGFVQDVVEDLGGKVKLQQSEMHLIEDIQYAGQSLGAAFTMRHDIVVEIEGKVFVLDTKYKQVSRFEGDREEVKRVVSEEPKQTDIYQVCEYARKRNIRDVYLLYPMYRYEENEPYFPVGKSQGQNGDINIHFIRLPFIFEKDESTLREQLTAVIKSIFLISK</sequence>
<dbReference type="Pfam" id="PF10117">
    <property type="entry name" value="McrBC"/>
    <property type="match status" value="1"/>
</dbReference>
<dbReference type="Proteomes" id="UP000749320">
    <property type="component" value="Unassembled WGS sequence"/>
</dbReference>
<accession>A0A921GA35</accession>
<reference evidence="1" key="1">
    <citation type="journal article" date="2021" name="PeerJ">
        <title>Extensive microbial diversity within the chicken gut microbiome revealed by metagenomics and culture.</title>
        <authorList>
            <person name="Gilroy R."/>
            <person name="Ravi A."/>
            <person name="Getino M."/>
            <person name="Pursley I."/>
            <person name="Horton D.L."/>
            <person name="Alikhan N.F."/>
            <person name="Baker D."/>
            <person name="Gharbi K."/>
            <person name="Hall N."/>
            <person name="Watson M."/>
            <person name="Adriaenssens E.M."/>
            <person name="Foster-Nyarko E."/>
            <person name="Jarju S."/>
            <person name="Secka A."/>
            <person name="Antonio M."/>
            <person name="Oren A."/>
            <person name="Chaudhuri R.R."/>
            <person name="La Ragione R."/>
            <person name="Hildebrand F."/>
            <person name="Pallen M.J."/>
        </authorList>
    </citation>
    <scope>NUCLEOTIDE SEQUENCE</scope>
    <source>
        <strain evidence="1">CHK193-16274</strain>
    </source>
</reference>
<evidence type="ECO:0008006" key="3">
    <source>
        <dbReference type="Google" id="ProtNLM"/>
    </source>
</evidence>
<name>A0A921GA35_9FIRM</name>